<dbReference type="HOGENOM" id="CLU_138476_0_0_4"/>
<evidence type="ECO:0000313" key="3">
    <source>
        <dbReference type="Proteomes" id="UP000064007"/>
    </source>
</evidence>
<dbReference type="RefSeq" id="WP_046488384.1">
    <property type="nucleotide sequence ID" value="NZ_LN827929.1"/>
</dbReference>
<proteinExistence type="predicted"/>
<gene>
    <name evidence="2" type="ORF">BN1208_0962</name>
</gene>
<sequence length="142" mass="15837">MRCILTFIFLIASSLSFAAHKIPAFTGPDFTGVYQCTGLDMHEGEYKGKVTLKLKKEHSQAQYGSYDFLLEVPGYGKYPGHMAANGLSAAMHFALENQSTHDFGTGISQFSKNAKGQWQFHKFYFEPQFKGGNSGFEDCVKQ</sequence>
<evidence type="ECO:0000313" key="2">
    <source>
        <dbReference type="EMBL" id="CEZ19846.1"/>
    </source>
</evidence>
<organism evidence="2 3">
    <name type="scientific">Candidatus Methylopumilus planktonicus</name>
    <dbReference type="NCBI Taxonomy" id="1581557"/>
    <lineage>
        <taxon>Bacteria</taxon>
        <taxon>Pseudomonadati</taxon>
        <taxon>Pseudomonadota</taxon>
        <taxon>Betaproteobacteria</taxon>
        <taxon>Nitrosomonadales</taxon>
        <taxon>Methylophilaceae</taxon>
        <taxon>Candidatus Methylopumilus</taxon>
    </lineage>
</organism>
<protein>
    <submittedName>
        <fullName evidence="2">Uncharacterized protein</fullName>
    </submittedName>
</protein>
<evidence type="ECO:0000256" key="1">
    <source>
        <dbReference type="SAM" id="SignalP"/>
    </source>
</evidence>
<dbReference type="STRING" id="1581557.BN1208_0962"/>
<feature type="chain" id="PRO_5002303482" evidence="1">
    <location>
        <begin position="19"/>
        <end position="142"/>
    </location>
</feature>
<accession>A0A0D6EWJ2</accession>
<feature type="signal peptide" evidence="1">
    <location>
        <begin position="1"/>
        <end position="18"/>
    </location>
</feature>
<dbReference type="EMBL" id="LN827929">
    <property type="protein sequence ID" value="CEZ19846.1"/>
    <property type="molecule type" value="Genomic_DNA"/>
</dbReference>
<keyword evidence="3" id="KW-1185">Reference proteome</keyword>
<reference evidence="3" key="1">
    <citation type="submission" date="2014-12" db="EMBL/GenBank/DDBJ databases">
        <authorList>
            <person name="Salcher M.M."/>
        </authorList>
    </citation>
    <scope>NUCLEOTIDE SEQUENCE [LARGE SCALE GENOMIC DNA]</scope>
    <source>
        <strain evidence="3">MMS-10A-171</strain>
    </source>
</reference>
<dbReference type="Proteomes" id="UP000064007">
    <property type="component" value="Chromosome 1"/>
</dbReference>
<keyword evidence="1" id="KW-0732">Signal</keyword>
<dbReference type="AlphaFoldDB" id="A0A0D6EWJ2"/>
<name>A0A0D6EWJ2_9PROT</name>
<dbReference type="KEGG" id="mbat:BN1208_0962"/>